<dbReference type="EMBL" id="FTOH01000003">
    <property type="protein sequence ID" value="SIS64729.1"/>
    <property type="molecule type" value="Genomic_DNA"/>
</dbReference>
<dbReference type="RefSeq" id="WP_245820051.1">
    <property type="nucleotide sequence ID" value="NZ_FTOH01000003.1"/>
</dbReference>
<dbReference type="Proteomes" id="UP000185639">
    <property type="component" value="Unassembled WGS sequence"/>
</dbReference>
<gene>
    <name evidence="1" type="ORF">SAMN05421686_10377</name>
</gene>
<organism evidence="1 2">
    <name type="scientific">Thalassolituus maritimus</name>
    <dbReference type="NCBI Taxonomy" id="484498"/>
    <lineage>
        <taxon>Bacteria</taxon>
        <taxon>Pseudomonadati</taxon>
        <taxon>Pseudomonadota</taxon>
        <taxon>Gammaproteobacteria</taxon>
        <taxon>Oceanospirillales</taxon>
        <taxon>Oceanospirillaceae</taxon>
        <taxon>Thalassolituus</taxon>
    </lineage>
</organism>
<evidence type="ECO:0008006" key="3">
    <source>
        <dbReference type="Google" id="ProtNLM"/>
    </source>
</evidence>
<reference evidence="2" key="1">
    <citation type="submission" date="2017-01" db="EMBL/GenBank/DDBJ databases">
        <authorList>
            <person name="Varghese N."/>
            <person name="Submissions S."/>
        </authorList>
    </citation>
    <scope>NUCLEOTIDE SEQUENCE [LARGE SCALE GENOMIC DNA]</scope>
    <source>
        <strain evidence="2">DSM 24913</strain>
    </source>
</reference>
<protein>
    <recommendedName>
        <fullName evidence="3">DUF3135 domain-containing protein</fullName>
    </recommendedName>
</protein>
<evidence type="ECO:0000313" key="1">
    <source>
        <dbReference type="EMBL" id="SIS64729.1"/>
    </source>
</evidence>
<dbReference type="AlphaFoldDB" id="A0A1N7KT03"/>
<evidence type="ECO:0000313" key="2">
    <source>
        <dbReference type="Proteomes" id="UP000185639"/>
    </source>
</evidence>
<proteinExistence type="predicted"/>
<keyword evidence="2" id="KW-1185">Reference proteome</keyword>
<sequence length="112" mass="12735">MPSFDEMVRLAKNDPETLERIRLKLIEETIAEAPANCHRRLRGLQFQIDMERRRANNPMGACIKISKMMHDSLYTMRQTLNAAVGETADDFVMPLEAPSQAQVLAFPMQANS</sequence>
<name>A0A1N7KT03_9GAMM</name>
<accession>A0A1N7KT03</accession>
<dbReference type="InterPro" id="IPR021482">
    <property type="entry name" value="DUF3135"/>
</dbReference>
<dbReference type="Pfam" id="PF11333">
    <property type="entry name" value="DUF3135"/>
    <property type="match status" value="1"/>
</dbReference>